<sequence length="248" mass="28426">MKINSTELQNNFGKYLMLAAQEDIIITRNGMEIAKLSAVRDAVSDRGAAPGTVIDVMEKAEVYGYGGRKASYEEFLELTKDTEDRYEYIDGEIYLLASPKTTHQIALTELFVIFYNWFQGKECVPLVAPYDITLRRNPENINVVQPDIMVICDLEEKLDEKDYYKGVPALVVEIISEGTRSKDLIKKLDLYMSCGVREYWIVNPINREVTVYHFEDKNISGNITYKKPEIAQSYIFEGLSVELGRIFK</sequence>
<dbReference type="CDD" id="cd06260">
    <property type="entry name" value="DUF820-like"/>
    <property type="match status" value="1"/>
</dbReference>
<dbReference type="PANTHER" id="PTHR34107:SF4">
    <property type="entry name" value="SLL1222 PROTEIN"/>
    <property type="match status" value="1"/>
</dbReference>
<dbReference type="AlphaFoldDB" id="A0A4Y7RQD4"/>
<protein>
    <recommendedName>
        <fullName evidence="1">Putative restriction endonuclease domain-containing protein</fullName>
    </recommendedName>
</protein>
<dbReference type="Pfam" id="PF05685">
    <property type="entry name" value="Uma2"/>
    <property type="match status" value="1"/>
</dbReference>
<keyword evidence="3" id="KW-1185">Reference proteome</keyword>
<dbReference type="InterPro" id="IPR008538">
    <property type="entry name" value="Uma2"/>
</dbReference>
<dbReference type="OrthoDB" id="9798254at2"/>
<dbReference type="RefSeq" id="WP_134213617.1">
    <property type="nucleotide sequence ID" value="NZ_QFFZ01000016.1"/>
</dbReference>
<gene>
    <name evidence="2" type="ORF">Pmgp_01759</name>
</gene>
<dbReference type="SUPFAM" id="SSF52980">
    <property type="entry name" value="Restriction endonuclease-like"/>
    <property type="match status" value="1"/>
</dbReference>
<dbReference type="Gene3D" id="3.90.1570.10">
    <property type="entry name" value="tt1808, chain A"/>
    <property type="match status" value="1"/>
</dbReference>
<dbReference type="EMBL" id="QFFZ01000016">
    <property type="protein sequence ID" value="TEB11224.1"/>
    <property type="molecule type" value="Genomic_DNA"/>
</dbReference>
<evidence type="ECO:0000259" key="1">
    <source>
        <dbReference type="Pfam" id="PF05685"/>
    </source>
</evidence>
<accession>A0A4Y7RQD4</accession>
<dbReference type="NCBIfam" id="TIGR01552">
    <property type="entry name" value="phd_fam"/>
    <property type="match status" value="1"/>
</dbReference>
<reference evidence="2 3" key="1">
    <citation type="journal article" date="2018" name="Environ. Microbiol.">
        <title>Novel energy conservation strategies and behaviour of Pelotomaculum schinkii driving syntrophic propionate catabolism.</title>
        <authorList>
            <person name="Hidalgo-Ahumada C.A.P."/>
            <person name="Nobu M.K."/>
            <person name="Narihiro T."/>
            <person name="Tamaki H."/>
            <person name="Liu W.T."/>
            <person name="Kamagata Y."/>
            <person name="Stams A.J.M."/>
            <person name="Imachi H."/>
            <person name="Sousa D.Z."/>
        </authorList>
    </citation>
    <scope>NUCLEOTIDE SEQUENCE [LARGE SCALE GENOMIC DNA]</scope>
    <source>
        <strain evidence="2 3">MGP</strain>
    </source>
</reference>
<dbReference type="InterPro" id="IPR012296">
    <property type="entry name" value="Nuclease_put_TT1808"/>
</dbReference>
<dbReference type="Proteomes" id="UP000297597">
    <property type="component" value="Unassembled WGS sequence"/>
</dbReference>
<comment type="caution">
    <text evidence="2">The sequence shown here is derived from an EMBL/GenBank/DDBJ whole genome shotgun (WGS) entry which is preliminary data.</text>
</comment>
<feature type="domain" description="Putative restriction endonuclease" evidence="1">
    <location>
        <begin position="73"/>
        <end position="231"/>
    </location>
</feature>
<name>A0A4Y7RQD4_9FIRM</name>
<proteinExistence type="predicted"/>
<dbReference type="InterPro" id="IPR011335">
    <property type="entry name" value="Restrct_endonuc-II-like"/>
</dbReference>
<dbReference type="PANTHER" id="PTHR34107">
    <property type="entry name" value="SLL0198 PROTEIN-RELATED"/>
    <property type="match status" value="1"/>
</dbReference>
<evidence type="ECO:0000313" key="2">
    <source>
        <dbReference type="EMBL" id="TEB11224.1"/>
    </source>
</evidence>
<organism evidence="2 3">
    <name type="scientific">Pelotomaculum propionicicum</name>
    <dbReference type="NCBI Taxonomy" id="258475"/>
    <lineage>
        <taxon>Bacteria</taxon>
        <taxon>Bacillati</taxon>
        <taxon>Bacillota</taxon>
        <taxon>Clostridia</taxon>
        <taxon>Eubacteriales</taxon>
        <taxon>Desulfotomaculaceae</taxon>
        <taxon>Pelotomaculum</taxon>
    </lineage>
</organism>
<evidence type="ECO:0000313" key="3">
    <source>
        <dbReference type="Proteomes" id="UP000297597"/>
    </source>
</evidence>